<organism evidence="2 3">
    <name type="scientific">Stigmatella erecta</name>
    <dbReference type="NCBI Taxonomy" id="83460"/>
    <lineage>
        <taxon>Bacteria</taxon>
        <taxon>Pseudomonadati</taxon>
        <taxon>Myxococcota</taxon>
        <taxon>Myxococcia</taxon>
        <taxon>Myxococcales</taxon>
        <taxon>Cystobacterineae</taxon>
        <taxon>Archangiaceae</taxon>
        <taxon>Stigmatella</taxon>
    </lineage>
</organism>
<reference evidence="3" key="1">
    <citation type="submission" date="2016-10" db="EMBL/GenBank/DDBJ databases">
        <authorList>
            <person name="Varghese N."/>
            <person name="Submissions S."/>
        </authorList>
    </citation>
    <scope>NUCLEOTIDE SEQUENCE [LARGE SCALE GENOMIC DNA]</scope>
    <source>
        <strain evidence="3">DSM 16858</strain>
    </source>
</reference>
<dbReference type="Proteomes" id="UP000199181">
    <property type="component" value="Unassembled WGS sequence"/>
</dbReference>
<dbReference type="Pfam" id="PF07705">
    <property type="entry name" value="CARDB"/>
    <property type="match status" value="3"/>
</dbReference>
<feature type="domain" description="CARDB" evidence="1">
    <location>
        <begin position="167"/>
        <end position="272"/>
    </location>
</feature>
<dbReference type="Gene3D" id="2.60.40.10">
    <property type="entry name" value="Immunoglobulins"/>
    <property type="match status" value="5"/>
</dbReference>
<dbReference type="EMBL" id="FOIJ01000006">
    <property type="protein sequence ID" value="SET99870.1"/>
    <property type="molecule type" value="Genomic_DNA"/>
</dbReference>
<evidence type="ECO:0000259" key="1">
    <source>
        <dbReference type="Pfam" id="PF07705"/>
    </source>
</evidence>
<dbReference type="PROSITE" id="PS51257">
    <property type="entry name" value="PROKAR_LIPOPROTEIN"/>
    <property type="match status" value="1"/>
</dbReference>
<gene>
    <name evidence="2" type="ORF">SAMN05443639_106236</name>
</gene>
<evidence type="ECO:0000313" key="3">
    <source>
        <dbReference type="Proteomes" id="UP000199181"/>
    </source>
</evidence>
<feature type="domain" description="CARDB" evidence="1">
    <location>
        <begin position="398"/>
        <end position="505"/>
    </location>
</feature>
<keyword evidence="3" id="KW-1185">Reference proteome</keyword>
<dbReference type="InterPro" id="IPR013783">
    <property type="entry name" value="Ig-like_fold"/>
</dbReference>
<dbReference type="InterPro" id="IPR011635">
    <property type="entry name" value="CARDB"/>
</dbReference>
<evidence type="ECO:0000313" key="2">
    <source>
        <dbReference type="EMBL" id="SET99870.1"/>
    </source>
</evidence>
<sequence>MRAERRLRKLASGVVAGGWLVGCGGPGEVGPAELFVDTVVGAVVSSKAPDLWVSSVSAPSSVLPGSAFGATVTACNQGVRSARASVHLMLSGDTGISATDLRVGSAQTGLLHPNQCALLHVSVPAGTAIPEGRWYPGALIDPEDEVPELSEANNARAGLPMAFGVGPDLTVAQVEAPDSLLPSGEFLTRVTVCNLGTVRAPAHVEVSLVPDADASGPGIGVGSASLEPLAEGQCQALRIPARVDALPEGPYAVAARVDAAQAVSELEEGNNLRVGSPVAVGTRPDFVLSGVKGPASLGGTASLTATVCNQGTTAGAAPVEAFLSEDAQLTEADPRFGVASTGLLLPGQCVPVSLSGPAPVSPGAYFLAAWVDRSHAVDELGEHNNLRVGGRAAVGVGPDLTVTTVSAQRGARALHALEATATVCNQGTAPSAATALVFALSATASLSASAPVLAQAGVPALEAGACAQVAGTGTAPGAEGTWYIGAWVDRPGSVRELLETNNSRTGHRLGMGEGPDLTLTAPAGQTGAGPVTVCNQGTLPTRRPTRVAFSLTAGVALSGPERLAGEAVVPLLLPGQCLPVAPAGGAGLPEGSGLLSAWVDPAQEEEELIEDNNTLTGGALPGESPERWVVSVRR</sequence>
<accession>A0A1I0ITK6</accession>
<dbReference type="RefSeq" id="WP_093520458.1">
    <property type="nucleotide sequence ID" value="NZ_FOIJ01000006.1"/>
</dbReference>
<protein>
    <submittedName>
        <fullName evidence="2">CARDB protein</fullName>
    </submittedName>
</protein>
<proteinExistence type="predicted"/>
<name>A0A1I0ITK6_9BACT</name>
<dbReference type="AlphaFoldDB" id="A0A1I0ITK6"/>
<feature type="domain" description="CARDB" evidence="1">
    <location>
        <begin position="48"/>
        <end position="156"/>
    </location>
</feature>